<evidence type="ECO:0000313" key="2">
    <source>
        <dbReference type="Proteomes" id="UP000245489"/>
    </source>
</evidence>
<dbReference type="Pfam" id="PF07275">
    <property type="entry name" value="ArdA"/>
    <property type="match status" value="1"/>
</dbReference>
<dbReference type="InterPro" id="IPR041895">
    <property type="entry name" value="ArdA_dom1"/>
</dbReference>
<dbReference type="OrthoDB" id="944647at2"/>
<reference evidence="1 2" key="1">
    <citation type="submission" date="2018-05" db="EMBL/GenBank/DDBJ databases">
        <title>Genomic Encyclopedia of Archaeal and Bacterial Type Strains, Phase II (KMG-II): from individual species to whole genera.</title>
        <authorList>
            <person name="Goeker M."/>
        </authorList>
    </citation>
    <scope>NUCLEOTIDE SEQUENCE [LARGE SCALE GENOMIC DNA]</scope>
    <source>
        <strain evidence="1 2">DSM 22214</strain>
    </source>
</reference>
<dbReference type="InterPro" id="IPR009899">
    <property type="entry name" value="ArdA"/>
</dbReference>
<name>A0A316DEW1_9BACT</name>
<keyword evidence="2" id="KW-1185">Reference proteome</keyword>
<dbReference type="InterPro" id="IPR041893">
    <property type="entry name" value="ArdA_dom3"/>
</dbReference>
<dbReference type="AlphaFoldDB" id="A0A316DEW1"/>
<dbReference type="RefSeq" id="WP_109745622.1">
    <property type="nucleotide sequence ID" value="NZ_QGGO01000052.1"/>
</dbReference>
<dbReference type="Gene3D" id="3.10.20.480">
    <property type="entry name" value="Antirestriction protein ArdA, domain 1"/>
    <property type="match status" value="1"/>
</dbReference>
<accession>A0A316DEW1</accession>
<organism evidence="1 2">
    <name type="scientific">Arcicella aurantiaca</name>
    <dbReference type="NCBI Taxonomy" id="591202"/>
    <lineage>
        <taxon>Bacteria</taxon>
        <taxon>Pseudomonadati</taxon>
        <taxon>Bacteroidota</taxon>
        <taxon>Cytophagia</taxon>
        <taxon>Cytophagales</taxon>
        <taxon>Flectobacillaceae</taxon>
        <taxon>Arcicella</taxon>
    </lineage>
</organism>
<dbReference type="Gene3D" id="1.10.10.1190">
    <property type="entry name" value="Antirestriction protein ArdA, domain 3"/>
    <property type="match status" value="1"/>
</dbReference>
<sequence length="180" mass="21453">MEKPRVYVGTYDKYSMGSIKGDWLELSNFENKEAFLKACKKLHKDESSPEFMYQDFENFPRVLYSESNITKVFDYLKAIESMDNDMIEAFNYFVSDVYYGWSNADSMKKSFESSFQGKYPPSSLFLDTELEFTHQYVESHEILKGMDENLHGYFDFHRYSQMLFTAYYTSVNEYVFTLNY</sequence>
<protein>
    <submittedName>
        <fullName evidence="1">Antirestriction protein</fullName>
    </submittedName>
</protein>
<evidence type="ECO:0000313" key="1">
    <source>
        <dbReference type="EMBL" id="PWK16118.1"/>
    </source>
</evidence>
<proteinExistence type="predicted"/>
<dbReference type="EMBL" id="QGGO01000052">
    <property type="protein sequence ID" value="PWK16118.1"/>
    <property type="molecule type" value="Genomic_DNA"/>
</dbReference>
<dbReference type="Proteomes" id="UP000245489">
    <property type="component" value="Unassembled WGS sequence"/>
</dbReference>
<gene>
    <name evidence="1" type="ORF">LV89_04933</name>
</gene>
<comment type="caution">
    <text evidence="1">The sequence shown here is derived from an EMBL/GenBank/DDBJ whole genome shotgun (WGS) entry which is preliminary data.</text>
</comment>